<name>A0A1Y6CSU8_9BACT</name>
<proteinExistence type="inferred from homology"/>
<dbReference type="AlphaFoldDB" id="A0A1Y6CSU8"/>
<dbReference type="RefSeq" id="WP_132324757.1">
    <property type="nucleotide sequence ID" value="NZ_FWZT01000029.1"/>
</dbReference>
<dbReference type="Pfam" id="PF01370">
    <property type="entry name" value="Epimerase"/>
    <property type="match status" value="1"/>
</dbReference>
<gene>
    <name evidence="3" type="ORF">SAMN06296036_12939</name>
</gene>
<accession>A0A1Y6CSU8</accession>
<evidence type="ECO:0000313" key="3">
    <source>
        <dbReference type="EMBL" id="SMF75502.1"/>
    </source>
</evidence>
<keyword evidence="4" id="KW-1185">Reference proteome</keyword>
<evidence type="ECO:0000259" key="2">
    <source>
        <dbReference type="Pfam" id="PF01370"/>
    </source>
</evidence>
<reference evidence="4" key="1">
    <citation type="submission" date="2017-04" db="EMBL/GenBank/DDBJ databases">
        <authorList>
            <person name="Varghese N."/>
            <person name="Submissions S."/>
        </authorList>
    </citation>
    <scope>NUCLEOTIDE SEQUENCE [LARGE SCALE GENOMIC DNA]</scope>
    <source>
        <strain evidence="4">RKEM611</strain>
    </source>
</reference>
<dbReference type="Proteomes" id="UP000192907">
    <property type="component" value="Unassembled WGS sequence"/>
</dbReference>
<dbReference type="OrthoDB" id="5289163at2"/>
<feature type="domain" description="NAD-dependent epimerase/dehydratase" evidence="2">
    <location>
        <begin position="4"/>
        <end position="230"/>
    </location>
</feature>
<dbReference type="PANTHER" id="PTHR43000">
    <property type="entry name" value="DTDP-D-GLUCOSE 4,6-DEHYDRATASE-RELATED"/>
    <property type="match status" value="1"/>
</dbReference>
<protein>
    <submittedName>
        <fullName evidence="3">UDP-glucose 4-epimerase</fullName>
    </submittedName>
</protein>
<dbReference type="InterPro" id="IPR001509">
    <property type="entry name" value="Epimerase_deHydtase"/>
</dbReference>
<dbReference type="STRING" id="1513793.SAMN06296036_12939"/>
<dbReference type="Gene3D" id="3.40.50.720">
    <property type="entry name" value="NAD(P)-binding Rossmann-like Domain"/>
    <property type="match status" value="1"/>
</dbReference>
<organism evidence="3 4">
    <name type="scientific">Pseudobacteriovorax antillogorgiicola</name>
    <dbReference type="NCBI Taxonomy" id="1513793"/>
    <lineage>
        <taxon>Bacteria</taxon>
        <taxon>Pseudomonadati</taxon>
        <taxon>Bdellovibrionota</taxon>
        <taxon>Oligoflexia</taxon>
        <taxon>Oligoflexales</taxon>
        <taxon>Pseudobacteriovoracaceae</taxon>
        <taxon>Pseudobacteriovorax</taxon>
    </lineage>
</organism>
<sequence>MMKILVTGWHGFLGFNLTQLLLENSYQVFGASRSCPPRLANYCSHDYFTYISCDISDPRDLKKLPHVDFVVHLAGNTSASASNKSPRFDFEQNLIGTFNLLEWASRGEPTPFILSSTAKIYPLGDNIPRSFYGTSKYAADIYAQEFQSNLSLPLIINRFVTLYGPHQYSFSAPDKSWVNWFIQANLQGKSITLAGNGDQRRDPLYVLDAAHLILKQIKTPEMMNNIFDVGGGVSLVTTPRDVVRKIVYLTKNDFTKTIWRDLRIDEKPTFIADISKLEPYWKPKTGLHSGLASTLQWMRKTVEHYA</sequence>
<evidence type="ECO:0000256" key="1">
    <source>
        <dbReference type="ARBA" id="ARBA00007637"/>
    </source>
</evidence>
<dbReference type="SUPFAM" id="SSF51735">
    <property type="entry name" value="NAD(P)-binding Rossmann-fold domains"/>
    <property type="match status" value="1"/>
</dbReference>
<comment type="similarity">
    <text evidence="1">Belongs to the NAD(P)-dependent epimerase/dehydratase family.</text>
</comment>
<dbReference type="InterPro" id="IPR036291">
    <property type="entry name" value="NAD(P)-bd_dom_sf"/>
</dbReference>
<dbReference type="EMBL" id="FWZT01000029">
    <property type="protein sequence ID" value="SMF75502.1"/>
    <property type="molecule type" value="Genomic_DNA"/>
</dbReference>
<evidence type="ECO:0000313" key="4">
    <source>
        <dbReference type="Proteomes" id="UP000192907"/>
    </source>
</evidence>